<dbReference type="InterPro" id="IPR036950">
    <property type="entry name" value="PBP_transglycosylase"/>
</dbReference>
<proteinExistence type="inferred from homology"/>
<dbReference type="Pfam" id="PF17092">
    <property type="entry name" value="PCB_OB"/>
    <property type="match status" value="1"/>
</dbReference>
<comment type="pathway">
    <text evidence="26">Glycan biosynthesis.</text>
</comment>
<name>A0A0M4L7C1_9HYPH</name>
<dbReference type="GO" id="GO:0030288">
    <property type="term" value="C:outer membrane-bounded periplasmic space"/>
    <property type="evidence" value="ECO:0007669"/>
    <property type="project" value="TreeGrafter"/>
</dbReference>
<evidence type="ECO:0000256" key="12">
    <source>
        <dbReference type="ARBA" id="ARBA00022679"/>
    </source>
</evidence>
<dbReference type="Proteomes" id="UP000057213">
    <property type="component" value="Chromosome"/>
</dbReference>
<evidence type="ECO:0000256" key="17">
    <source>
        <dbReference type="ARBA" id="ARBA00022984"/>
    </source>
</evidence>
<sequence>MIIFRYLFHIFSLIVFYVVMVWTAVGVSYADSLPDYKVLSLYEPPVLTRFHAADGSLMAEFATKNRLFLPIQSIPSSLQEAFISAEDKNFYSHFGLDPEGISRALVNNIMHIGSGRRLEGASTITQQVAKNFLLDSSVTFRRKLKEAILAMRIEKTYSKDHILELYLNEIYLGHGSYGVASASLTYFGKSVDELSLEECAYLAALPKAPANYDPFKYTQRAIERRNWVIDRMVVNGYIGSEEAEEAKKKPLGVKLRGKDSYVFAADYFTEEVRRDLINRYGATTLYEGGLSVRTTLDPNLQLIARRSLQNGLIKFDRAQGWRGAYRKISSEGDWGKALAKISRLSDVPEWTLAVVLSSHKDKISIGLQPQREDSGLLSTKREIATLSLEQSGWALKVINENGHHKKFQNLSNVLHVGDVIFVEQSEKSGTYNLQQVPQIQGAAVVMDPHTGRVLAMIGGFSFAISEFNRATQAYRQPGSSFKPFVYAAALDNGYTPGSVILDGPVEVRQSNGEVWKPKNYGGTFAGPSTLRYGIEHSRNLMTIRLANDMGMGLVAEYAERFGVTDKLQPYLPMALGAGETTVLRMVTAYSVIANGGRSIRPSLIDRIQDRYGKTIYRHDNRLCENCNVQLWNNQDEPTLIDERDQVLDPMTAYQITSMMEGVVQRSLARHLGHLNRHLAGKTGTTNDSKDVWFLGFTPDLVVGFFLGYDQPASLGHYETGSSLVTPIFGEFIKDALKDKPDVPFKVPSDMILLPINRKTGMLAEAGDEDVIIEAFKPGTGPVDMYQVIGGTNSFQEGVSAVTTSPQVNKAIESGVGGLY</sequence>
<dbReference type="InterPro" id="IPR031376">
    <property type="entry name" value="PCB_OB"/>
</dbReference>
<dbReference type="GO" id="GO:0008360">
    <property type="term" value="P:regulation of cell shape"/>
    <property type="evidence" value="ECO:0007669"/>
    <property type="project" value="UniProtKB-KW"/>
</dbReference>
<evidence type="ECO:0000256" key="21">
    <source>
        <dbReference type="ARBA" id="ARBA00023268"/>
    </source>
</evidence>
<dbReference type="InterPro" id="IPR023346">
    <property type="entry name" value="Lysozyme-like_dom_sf"/>
</dbReference>
<dbReference type="GO" id="GO:0005886">
    <property type="term" value="C:plasma membrane"/>
    <property type="evidence" value="ECO:0007669"/>
    <property type="project" value="UniProtKB-SubCell"/>
</dbReference>
<dbReference type="EMBL" id="CP010401">
    <property type="protein sequence ID" value="ALE03796.1"/>
    <property type="molecule type" value="Genomic_DNA"/>
</dbReference>
<keyword evidence="8" id="KW-0997">Cell inner membrane</keyword>
<evidence type="ECO:0000256" key="18">
    <source>
        <dbReference type="ARBA" id="ARBA00022989"/>
    </source>
</evidence>
<evidence type="ECO:0000256" key="11">
    <source>
        <dbReference type="ARBA" id="ARBA00022676"/>
    </source>
</evidence>
<evidence type="ECO:0000256" key="1">
    <source>
        <dbReference type="ARBA" id="ARBA00004249"/>
    </source>
</evidence>
<organism evidence="31 32">
    <name type="scientific">Bartonella ancashensis</name>
    <dbReference type="NCBI Taxonomy" id="1318743"/>
    <lineage>
        <taxon>Bacteria</taxon>
        <taxon>Pseudomonadati</taxon>
        <taxon>Pseudomonadota</taxon>
        <taxon>Alphaproteobacteria</taxon>
        <taxon>Hyphomicrobiales</taxon>
        <taxon>Bartonellaceae</taxon>
        <taxon>Bartonella</taxon>
    </lineage>
</organism>
<keyword evidence="13 27" id="KW-0812">Transmembrane</keyword>
<evidence type="ECO:0000256" key="23">
    <source>
        <dbReference type="ARBA" id="ARBA00034000"/>
    </source>
</evidence>
<evidence type="ECO:0000256" key="20">
    <source>
        <dbReference type="ARBA" id="ARBA00023251"/>
    </source>
</evidence>
<dbReference type="InterPro" id="IPR050396">
    <property type="entry name" value="Glycosyltr_51/Transpeptidase"/>
</dbReference>
<evidence type="ECO:0000256" key="25">
    <source>
        <dbReference type="ARBA" id="ARBA00049902"/>
    </source>
</evidence>
<evidence type="ECO:0000313" key="31">
    <source>
        <dbReference type="EMBL" id="ALE03796.1"/>
    </source>
</evidence>
<dbReference type="EC" id="3.4.16.4" evidence="5"/>
<dbReference type="GO" id="GO:0009002">
    <property type="term" value="F:serine-type D-Ala-D-Ala carboxypeptidase activity"/>
    <property type="evidence" value="ECO:0007669"/>
    <property type="project" value="UniProtKB-EC"/>
</dbReference>
<protein>
    <recommendedName>
        <fullName evidence="6">Penicillin-binding protein 1A</fullName>
        <ecNumber evidence="24">2.4.99.28</ecNumber>
        <ecNumber evidence="5">3.4.16.4</ecNumber>
    </recommendedName>
</protein>
<evidence type="ECO:0000256" key="9">
    <source>
        <dbReference type="ARBA" id="ARBA00022645"/>
    </source>
</evidence>
<keyword evidence="15" id="KW-0133">Cell shape</keyword>
<evidence type="ECO:0000256" key="8">
    <source>
        <dbReference type="ARBA" id="ARBA00022519"/>
    </source>
</evidence>
<keyword evidence="20" id="KW-0046">Antibiotic resistance</keyword>
<evidence type="ECO:0000256" key="16">
    <source>
        <dbReference type="ARBA" id="ARBA00022968"/>
    </source>
</evidence>
<comment type="pathway">
    <text evidence="2">Cell wall biogenesis; peptidoglycan biosynthesis.</text>
</comment>
<dbReference type="NCBIfam" id="TIGR02074">
    <property type="entry name" value="PBP_1a_fam"/>
    <property type="match status" value="1"/>
</dbReference>
<feature type="domain" description="Penicillin-binding protein OB-like" evidence="30">
    <location>
        <begin position="321"/>
        <end position="439"/>
    </location>
</feature>
<dbReference type="SUPFAM" id="SSF53955">
    <property type="entry name" value="Lysozyme-like"/>
    <property type="match status" value="1"/>
</dbReference>
<dbReference type="Gene3D" id="1.10.3810.10">
    <property type="entry name" value="Biosynthetic peptidoglycan transglycosylase-like"/>
    <property type="match status" value="1"/>
</dbReference>
<dbReference type="Gene3D" id="3.40.710.10">
    <property type="entry name" value="DD-peptidase/beta-lactamase superfamily"/>
    <property type="match status" value="2"/>
</dbReference>
<accession>A0A0M4L7C1</accession>
<comment type="similarity">
    <text evidence="4">In the N-terminal section; belongs to the glycosyltransferase 51 family.</text>
</comment>
<feature type="domain" description="Glycosyl transferase family 51" evidence="29">
    <location>
        <begin position="55"/>
        <end position="232"/>
    </location>
</feature>
<comment type="catalytic activity">
    <reaction evidence="23">
        <text>Preferential cleavage: (Ac)2-L-Lys-D-Ala-|-D-Ala. Also transpeptidation of peptidyl-alanyl moieties that are N-acyl substituents of D-alanine.</text>
        <dbReference type="EC" id="3.4.16.4"/>
    </reaction>
</comment>
<keyword evidence="10" id="KW-0645">Protease</keyword>
<dbReference type="InterPro" id="IPR012338">
    <property type="entry name" value="Beta-lactam/transpept-like"/>
</dbReference>
<dbReference type="OrthoDB" id="9766909at2"/>
<comment type="similarity">
    <text evidence="3">In the C-terminal section; belongs to the transpeptidase family.</text>
</comment>
<keyword evidence="16" id="KW-0735">Signal-anchor</keyword>
<evidence type="ECO:0000256" key="2">
    <source>
        <dbReference type="ARBA" id="ARBA00004752"/>
    </source>
</evidence>
<comment type="catalytic activity">
    <reaction evidence="25">
        <text>[GlcNAc-(1-&gt;4)-Mur2Ac(oyl-L-Ala-gamma-D-Glu-L-Lys-D-Ala-D-Ala)](n)-di-trans,octa-cis-undecaprenyl diphosphate + beta-D-GlcNAc-(1-&gt;4)-Mur2Ac(oyl-L-Ala-gamma-D-Glu-L-Lys-D-Ala-D-Ala)-di-trans,octa-cis-undecaprenyl diphosphate = [GlcNAc-(1-&gt;4)-Mur2Ac(oyl-L-Ala-gamma-D-Glu-L-Lys-D-Ala-D-Ala)](n+1)-di-trans,octa-cis-undecaprenyl diphosphate + di-trans,octa-cis-undecaprenyl diphosphate + H(+)</text>
        <dbReference type="Rhea" id="RHEA:23708"/>
        <dbReference type="Rhea" id="RHEA-COMP:9602"/>
        <dbReference type="Rhea" id="RHEA-COMP:9603"/>
        <dbReference type="ChEBI" id="CHEBI:15378"/>
        <dbReference type="ChEBI" id="CHEBI:58405"/>
        <dbReference type="ChEBI" id="CHEBI:60033"/>
        <dbReference type="ChEBI" id="CHEBI:78435"/>
        <dbReference type="EC" id="2.4.99.28"/>
    </reaction>
</comment>
<keyword evidence="12 31" id="KW-0808">Transferase</keyword>
<dbReference type="GO" id="GO:0009252">
    <property type="term" value="P:peptidoglycan biosynthetic process"/>
    <property type="evidence" value="ECO:0007669"/>
    <property type="project" value="UniProtKB-UniPathway"/>
</dbReference>
<dbReference type="GO" id="GO:0008658">
    <property type="term" value="F:penicillin binding"/>
    <property type="evidence" value="ECO:0007669"/>
    <property type="project" value="InterPro"/>
</dbReference>
<feature type="transmembrane region" description="Helical" evidence="27">
    <location>
        <begin position="7"/>
        <end position="30"/>
    </location>
</feature>
<keyword evidence="7" id="KW-1003">Cell membrane</keyword>
<evidence type="ECO:0000256" key="5">
    <source>
        <dbReference type="ARBA" id="ARBA00012448"/>
    </source>
</evidence>
<dbReference type="AlphaFoldDB" id="A0A0M4L7C1"/>
<dbReference type="GO" id="GO:0046677">
    <property type="term" value="P:response to antibiotic"/>
    <property type="evidence" value="ECO:0007669"/>
    <property type="project" value="UniProtKB-KW"/>
</dbReference>
<dbReference type="KEGG" id="banc:PU02_0982"/>
<dbReference type="InterPro" id="IPR001460">
    <property type="entry name" value="PCN-bd_Tpept"/>
</dbReference>
<feature type="domain" description="Penicillin-binding protein transpeptidase" evidence="28">
    <location>
        <begin position="441"/>
        <end position="732"/>
    </location>
</feature>
<dbReference type="GO" id="GO:0006508">
    <property type="term" value="P:proteolysis"/>
    <property type="evidence" value="ECO:0007669"/>
    <property type="project" value="UniProtKB-KW"/>
</dbReference>
<evidence type="ECO:0000259" key="28">
    <source>
        <dbReference type="Pfam" id="PF00905"/>
    </source>
</evidence>
<evidence type="ECO:0000256" key="13">
    <source>
        <dbReference type="ARBA" id="ARBA00022692"/>
    </source>
</evidence>
<evidence type="ECO:0000256" key="10">
    <source>
        <dbReference type="ARBA" id="ARBA00022670"/>
    </source>
</evidence>
<keyword evidence="11 31" id="KW-0328">Glycosyltransferase</keyword>
<dbReference type="SUPFAM" id="SSF56601">
    <property type="entry name" value="beta-lactamase/transpeptidase-like"/>
    <property type="match status" value="1"/>
</dbReference>
<gene>
    <name evidence="31" type="ORF">PU02_0982</name>
</gene>
<evidence type="ECO:0000256" key="24">
    <source>
        <dbReference type="ARBA" id="ARBA00044770"/>
    </source>
</evidence>
<evidence type="ECO:0000256" key="6">
    <source>
        <dbReference type="ARBA" id="ARBA00018638"/>
    </source>
</evidence>
<keyword evidence="32" id="KW-1185">Reference proteome</keyword>
<evidence type="ECO:0000256" key="14">
    <source>
        <dbReference type="ARBA" id="ARBA00022801"/>
    </source>
</evidence>
<keyword evidence="9" id="KW-0121">Carboxypeptidase</keyword>
<keyword evidence="21" id="KW-0511">Multifunctional enzyme</keyword>
<dbReference type="InterPro" id="IPR001264">
    <property type="entry name" value="Glyco_trans_51"/>
</dbReference>
<keyword evidence="22" id="KW-0961">Cell wall biogenesis/degradation</keyword>
<dbReference type="EC" id="2.4.99.28" evidence="24"/>
<keyword evidence="18 27" id="KW-1133">Transmembrane helix</keyword>
<dbReference type="STRING" id="1318743.PU02_0982"/>
<keyword evidence="17" id="KW-0573">Peptidoglycan synthesis</keyword>
<reference evidence="31 32" key="1">
    <citation type="journal article" date="2015" name="Genome Announc.">
        <title>Complete Genome Sequence of Bartonella ancashensis Strain 20.00, Isolated from the Blood of a Patient with Verruga Peruana.</title>
        <authorList>
            <person name="Hang J."/>
            <person name="Mullins K.E."/>
            <person name="Clifford R.J."/>
            <person name="Onmus-Leone F."/>
            <person name="Yang Y."/>
            <person name="Jiang J."/>
            <person name="Leguia M."/>
            <person name="Kasper M.R."/>
            <person name="Maguina C."/>
            <person name="Lesho E.P."/>
            <person name="Jarman R.G."/>
            <person name="Richards A.L."/>
            <person name="Blazes D."/>
        </authorList>
    </citation>
    <scope>NUCLEOTIDE SEQUENCE [LARGE SCALE GENOMIC DNA]</scope>
    <source>
        <strain evidence="31 32">20.00</strain>
    </source>
</reference>
<dbReference type="FunFam" id="1.10.3810.10:FF:000003">
    <property type="entry name" value="Penicillin-binding protein 1a"/>
    <property type="match status" value="1"/>
</dbReference>
<evidence type="ECO:0000259" key="30">
    <source>
        <dbReference type="Pfam" id="PF17092"/>
    </source>
</evidence>
<dbReference type="GO" id="GO:0008955">
    <property type="term" value="F:peptidoglycan glycosyltransferase activity"/>
    <property type="evidence" value="ECO:0007669"/>
    <property type="project" value="UniProtKB-EC"/>
</dbReference>
<evidence type="ECO:0000256" key="27">
    <source>
        <dbReference type="SAM" id="Phobius"/>
    </source>
</evidence>
<dbReference type="GO" id="GO:0071555">
    <property type="term" value="P:cell wall organization"/>
    <property type="evidence" value="ECO:0007669"/>
    <property type="project" value="UniProtKB-KW"/>
</dbReference>
<evidence type="ECO:0000256" key="22">
    <source>
        <dbReference type="ARBA" id="ARBA00023316"/>
    </source>
</evidence>
<evidence type="ECO:0000313" key="32">
    <source>
        <dbReference type="Proteomes" id="UP000057213"/>
    </source>
</evidence>
<evidence type="ECO:0000259" key="29">
    <source>
        <dbReference type="Pfam" id="PF00912"/>
    </source>
</evidence>
<evidence type="ECO:0000256" key="3">
    <source>
        <dbReference type="ARBA" id="ARBA00007090"/>
    </source>
</evidence>
<evidence type="ECO:0000256" key="15">
    <source>
        <dbReference type="ARBA" id="ARBA00022960"/>
    </source>
</evidence>
<comment type="subcellular location">
    <subcellularLocation>
        <location evidence="1">Cell inner membrane</location>
        <topology evidence="1">Single-pass type II membrane protein</topology>
    </subcellularLocation>
</comment>
<dbReference type="PATRIC" id="fig|1318743.3.peg.996"/>
<evidence type="ECO:0000256" key="4">
    <source>
        <dbReference type="ARBA" id="ARBA00007739"/>
    </source>
</evidence>
<evidence type="ECO:0000256" key="7">
    <source>
        <dbReference type="ARBA" id="ARBA00022475"/>
    </source>
</evidence>
<keyword evidence="14" id="KW-0378">Hydrolase</keyword>
<dbReference type="Pfam" id="PF00905">
    <property type="entry name" value="Transpeptidase"/>
    <property type="match status" value="1"/>
</dbReference>
<evidence type="ECO:0000256" key="19">
    <source>
        <dbReference type="ARBA" id="ARBA00023136"/>
    </source>
</evidence>
<dbReference type="UniPathway" id="UPA00219"/>
<dbReference type="PANTHER" id="PTHR32282">
    <property type="entry name" value="BINDING PROTEIN TRANSPEPTIDASE, PUTATIVE-RELATED"/>
    <property type="match status" value="1"/>
</dbReference>
<keyword evidence="19 27" id="KW-0472">Membrane</keyword>
<dbReference type="PANTHER" id="PTHR32282:SF27">
    <property type="entry name" value="PENICILLIN-BINDING PROTEIN 1A"/>
    <property type="match status" value="1"/>
</dbReference>
<dbReference type="Pfam" id="PF00912">
    <property type="entry name" value="Transgly"/>
    <property type="match status" value="1"/>
</dbReference>
<evidence type="ECO:0000256" key="26">
    <source>
        <dbReference type="ARBA" id="ARBA00060592"/>
    </source>
</evidence>